<dbReference type="InterPro" id="IPR002082">
    <property type="entry name" value="Asp_carbamoyltransf"/>
</dbReference>
<comment type="similarity">
    <text evidence="2">Belongs to the aspartate/ornithine carbamoyltransferase superfamily. ATCase family.</text>
</comment>
<proteinExistence type="inferred from homology"/>
<dbReference type="PROSITE" id="PS00097">
    <property type="entry name" value="CARBAMOYLTRANSFERASE"/>
    <property type="match status" value="1"/>
</dbReference>
<protein>
    <recommendedName>
        <fullName evidence="3 8">Aspartate carbamoyltransferase</fullName>
        <ecNumber evidence="3 8">2.1.3.2</ecNumber>
    </recommendedName>
</protein>
<dbReference type="AlphaFoldDB" id="E7G5E2"/>
<comment type="caution">
    <text evidence="12">The sequence shown here is derived from an EMBL/GenBank/DDBJ whole genome shotgun (WGS) entry which is preliminary data.</text>
</comment>
<dbReference type="Proteomes" id="UP000054093">
    <property type="component" value="Unassembled WGS sequence"/>
</dbReference>
<dbReference type="NCBIfam" id="TIGR00670">
    <property type="entry name" value="asp_carb_tr"/>
    <property type="match status" value="1"/>
</dbReference>
<evidence type="ECO:0000259" key="10">
    <source>
        <dbReference type="Pfam" id="PF00185"/>
    </source>
</evidence>
<dbReference type="InterPro" id="IPR006132">
    <property type="entry name" value="Asp/Orn_carbamoyltranf_P-bd"/>
</dbReference>
<dbReference type="GO" id="GO:0006520">
    <property type="term" value="P:amino acid metabolic process"/>
    <property type="evidence" value="ECO:0007669"/>
    <property type="project" value="InterPro"/>
</dbReference>
<dbReference type="GO" id="GO:0044205">
    <property type="term" value="P:'de novo' UMP biosynthetic process"/>
    <property type="evidence" value="ECO:0007669"/>
    <property type="project" value="UniProtKB-UniPathway"/>
</dbReference>
<evidence type="ECO:0000256" key="3">
    <source>
        <dbReference type="ARBA" id="ARBA00013008"/>
    </source>
</evidence>
<dbReference type="PANTHER" id="PTHR45753">
    <property type="entry name" value="ORNITHINE CARBAMOYLTRANSFERASE, MITOCHONDRIAL"/>
    <property type="match status" value="1"/>
</dbReference>
<dbReference type="InterPro" id="IPR006131">
    <property type="entry name" value="Asp_carbamoyltransf_Asp/Orn-bd"/>
</dbReference>
<dbReference type="GO" id="GO:0005829">
    <property type="term" value="C:cytosol"/>
    <property type="evidence" value="ECO:0007669"/>
    <property type="project" value="TreeGrafter"/>
</dbReference>
<keyword evidence="5" id="KW-0665">Pyrimidine biosynthesis</keyword>
<evidence type="ECO:0000256" key="9">
    <source>
        <dbReference type="RuleBase" id="RU003634"/>
    </source>
</evidence>
<comment type="function">
    <text evidence="6">Catalyzes the condensation of carbamoyl phosphate and aspartate to form carbamoyl aspartate and inorganic phosphate, the committed step in the de novo pyrimidine nucleotide biosynthesis pathway.</text>
</comment>
<evidence type="ECO:0000256" key="4">
    <source>
        <dbReference type="ARBA" id="ARBA00022679"/>
    </source>
</evidence>
<evidence type="ECO:0000256" key="6">
    <source>
        <dbReference type="ARBA" id="ARBA00043884"/>
    </source>
</evidence>
<dbReference type="Gene3D" id="3.40.50.1370">
    <property type="entry name" value="Aspartate/ornithine carbamoyltransferase"/>
    <property type="match status" value="2"/>
</dbReference>
<evidence type="ECO:0000313" key="13">
    <source>
        <dbReference type="Proteomes" id="UP000054093"/>
    </source>
</evidence>
<dbReference type="EMBL" id="ADHO01000295">
    <property type="protein sequence ID" value="EFX41401.1"/>
    <property type="molecule type" value="Genomic_DNA"/>
</dbReference>
<dbReference type="Pfam" id="PF02729">
    <property type="entry name" value="OTCace_N"/>
    <property type="match status" value="1"/>
</dbReference>
<evidence type="ECO:0000256" key="7">
    <source>
        <dbReference type="ARBA" id="ARBA00048859"/>
    </source>
</evidence>
<keyword evidence="4 9" id="KW-0808">Transferase</keyword>
<dbReference type="PRINTS" id="PR00101">
    <property type="entry name" value="ATCASE"/>
</dbReference>
<evidence type="ECO:0000256" key="5">
    <source>
        <dbReference type="ARBA" id="ARBA00022975"/>
    </source>
</evidence>
<comment type="pathway">
    <text evidence="1">Pyrimidine metabolism; UMP biosynthesis via de novo pathway; (S)-dihydroorotate from bicarbonate: step 2/3.</text>
</comment>
<reference evidence="12 13" key="1">
    <citation type="journal article" date="2011" name="Vet. Res.">
        <title>Genome sequence of Helicobacter suis supports its role in gastric pathology.</title>
        <authorList>
            <person name="Vermoote M."/>
            <person name="Vandekerckhove T.T."/>
            <person name="Flahou B."/>
            <person name="Pasmans F."/>
            <person name="Smet A."/>
            <person name="De Groote D."/>
            <person name="Van Criekinge W."/>
            <person name="Ducatelle R."/>
            <person name="Haesebrouck F."/>
        </authorList>
    </citation>
    <scope>NUCLEOTIDE SEQUENCE [LARGE SCALE GENOMIC DNA]</scope>
    <source>
        <strain evidence="12 13">HS5</strain>
    </source>
</reference>
<dbReference type="InterPro" id="IPR006130">
    <property type="entry name" value="Asp/Orn_carbamoylTrfase"/>
</dbReference>
<feature type="domain" description="Aspartate/ornithine carbamoyltransferase Asp/Orn-binding" evidence="10">
    <location>
        <begin position="152"/>
        <end position="292"/>
    </location>
</feature>
<sequence>MPMLKHLISTKDLNNAQVLTLLKRANTLLDQNLQGALSLGNKVILALFFEHSTRTIASFQTASCRLNAHFNVFNVQSSSTKKGETLLDTLLNLQAMQVDLIITRHHYSSAALFFAKHLTCALINAGSGSLAHPTQALLDLLTLYNHFKGNLKGKKIALVGDIKNSRVANSNMELLPRFGLEIILVSPPHFLPQTSFAHTHDLNEALKEVDIVMCLRTQTERHSLQTYGSLQDYAYHYCLKTSMLQDKEIIILHPGPVHHNIDIEDKLLNDSRCKILQQVKLGVAIRMALIESMLG</sequence>
<dbReference type="GO" id="GO:0004070">
    <property type="term" value="F:aspartate carbamoyltransferase activity"/>
    <property type="evidence" value="ECO:0007669"/>
    <property type="project" value="UniProtKB-UniRule"/>
</dbReference>
<evidence type="ECO:0000259" key="11">
    <source>
        <dbReference type="Pfam" id="PF02729"/>
    </source>
</evidence>
<accession>E7G5E2</accession>
<organism evidence="12 13">
    <name type="scientific">Helicobacter suis HS5</name>
    <dbReference type="NCBI Taxonomy" id="710394"/>
    <lineage>
        <taxon>Bacteria</taxon>
        <taxon>Pseudomonadati</taxon>
        <taxon>Campylobacterota</taxon>
        <taxon>Epsilonproteobacteria</taxon>
        <taxon>Campylobacterales</taxon>
        <taxon>Helicobacteraceae</taxon>
        <taxon>Helicobacter</taxon>
    </lineage>
</organism>
<comment type="catalytic activity">
    <reaction evidence="7">
        <text>carbamoyl phosphate + L-aspartate = N-carbamoyl-L-aspartate + phosphate + H(+)</text>
        <dbReference type="Rhea" id="RHEA:20013"/>
        <dbReference type="ChEBI" id="CHEBI:15378"/>
        <dbReference type="ChEBI" id="CHEBI:29991"/>
        <dbReference type="ChEBI" id="CHEBI:32814"/>
        <dbReference type="ChEBI" id="CHEBI:43474"/>
        <dbReference type="ChEBI" id="CHEBI:58228"/>
        <dbReference type="EC" id="2.1.3.2"/>
    </reaction>
</comment>
<evidence type="ECO:0000256" key="8">
    <source>
        <dbReference type="NCBIfam" id="TIGR00670"/>
    </source>
</evidence>
<gene>
    <name evidence="12" type="primary">pyrB</name>
    <name evidence="12" type="ORF">HSUHS5_1230</name>
</gene>
<dbReference type="EC" id="2.1.3.2" evidence="3 8"/>
<feature type="domain" description="Aspartate/ornithine carbamoyltransferase carbamoyl-P binding" evidence="11">
    <location>
        <begin position="5"/>
        <end position="144"/>
    </location>
</feature>
<dbReference type="UniPathway" id="UPA00070">
    <property type="reaction ID" value="UER00116"/>
</dbReference>
<evidence type="ECO:0000256" key="1">
    <source>
        <dbReference type="ARBA" id="ARBA00004852"/>
    </source>
</evidence>
<dbReference type="SUPFAM" id="SSF53671">
    <property type="entry name" value="Aspartate/ornithine carbamoyltransferase"/>
    <property type="match status" value="1"/>
</dbReference>
<dbReference type="GeneID" id="56928988"/>
<dbReference type="GO" id="GO:0016597">
    <property type="term" value="F:amino acid binding"/>
    <property type="evidence" value="ECO:0007669"/>
    <property type="project" value="InterPro"/>
</dbReference>
<name>E7G5E2_9HELI</name>
<dbReference type="RefSeq" id="WP_006565380.1">
    <property type="nucleotide sequence ID" value="NZ_ADHO01000295.1"/>
</dbReference>
<dbReference type="InterPro" id="IPR036901">
    <property type="entry name" value="Asp/Orn_carbamoylTrfase_sf"/>
</dbReference>
<dbReference type="Pfam" id="PF00185">
    <property type="entry name" value="OTCace"/>
    <property type="match status" value="1"/>
</dbReference>
<dbReference type="PRINTS" id="PR00100">
    <property type="entry name" value="AOTCASE"/>
</dbReference>
<dbReference type="NCBIfam" id="NF002032">
    <property type="entry name" value="PRK00856.1"/>
    <property type="match status" value="1"/>
</dbReference>
<evidence type="ECO:0000313" key="12">
    <source>
        <dbReference type="EMBL" id="EFX41401.1"/>
    </source>
</evidence>
<dbReference type="GO" id="GO:0006207">
    <property type="term" value="P:'de novo' pyrimidine nucleobase biosynthetic process"/>
    <property type="evidence" value="ECO:0007669"/>
    <property type="project" value="InterPro"/>
</dbReference>
<dbReference type="PANTHER" id="PTHR45753:SF6">
    <property type="entry name" value="ASPARTATE CARBAMOYLTRANSFERASE"/>
    <property type="match status" value="1"/>
</dbReference>
<evidence type="ECO:0000256" key="2">
    <source>
        <dbReference type="ARBA" id="ARBA00008896"/>
    </source>
</evidence>